<dbReference type="InterPro" id="IPR006179">
    <property type="entry name" value="5_nucleotidase/apyrase"/>
</dbReference>
<evidence type="ECO:0000256" key="5">
    <source>
        <dbReference type="RuleBase" id="RU362119"/>
    </source>
</evidence>
<dbReference type="RefSeq" id="WP_139186955.1">
    <property type="nucleotide sequence ID" value="NZ_FNHF01000003.1"/>
</dbReference>
<feature type="domain" description="Calcineurin-like phosphoesterase" evidence="6">
    <location>
        <begin position="6"/>
        <end position="237"/>
    </location>
</feature>
<dbReference type="EMBL" id="FNHF01000003">
    <property type="protein sequence ID" value="SDM49177.1"/>
    <property type="molecule type" value="Genomic_DNA"/>
</dbReference>
<dbReference type="InterPro" id="IPR029052">
    <property type="entry name" value="Metallo-depent_PP-like"/>
</dbReference>
<evidence type="ECO:0000256" key="4">
    <source>
        <dbReference type="ARBA" id="ARBA00022741"/>
    </source>
</evidence>
<sequence>MQTAIHVLVTSDIHGYIYPTTYRDHTDQGLGLAKISTLVNKKRACGNVLLLDNGDLIQGSPLTYYHAKYKQEEPNPIIKVANHMGYQSSVFGNHEFNYGQEYLKNVVEQADFPWLSATVVDESTGRPAFGNPYIVKGIDGVKVAVLGLTTQFIPNWEETRNIQGLAFPDALETAKKWVAFIRETEEPDVLIVSYHGGFERDLRTGEPTERLTGENEGYQMLQEFEGVDVLITGHQHRTIAETVNNIAVVQPSNNGQVLGEVTLSLEKSDAGWQLKQAAPAVIEIDEQIKADQKVLDLIADFEEATQEWLDSPIGKIEGSMTIDDPMQTRLQDNPLIEFINKVQMDAAGVDIANTALFNNDSPGFGENVTMRDIVSNYIYPNTLNVIRISGQDIKDALEQSAKYFQVVDGEITVNPAFIEPKPQHYNYDMWEGIDYQLKVSNPVGERVVKLDYQGKPIDLDKQYDVVMNNYRAGGAGDFDMYQGKPLIKDIPVDMTELIADYILKRKTIKASCDHNWKVTI</sequence>
<dbReference type="Gene3D" id="3.60.21.10">
    <property type="match status" value="1"/>
</dbReference>
<dbReference type="OrthoDB" id="9775118at2"/>
<keyword evidence="4 5" id="KW-0547">Nucleotide-binding</keyword>
<dbReference type="SUPFAM" id="SSF56300">
    <property type="entry name" value="Metallo-dependent phosphatases"/>
    <property type="match status" value="1"/>
</dbReference>
<keyword evidence="2" id="KW-0479">Metal-binding</keyword>
<dbReference type="InterPro" id="IPR041827">
    <property type="entry name" value="CpdB_N"/>
</dbReference>
<proteinExistence type="inferred from homology"/>
<protein>
    <submittedName>
        <fullName evidence="8">2',3'-cyclic-nucleotide 2'-phosphodiesterase / 3'-nucleotidase</fullName>
    </submittedName>
</protein>
<comment type="similarity">
    <text evidence="1 5">Belongs to the 5'-nucleotidase family.</text>
</comment>
<dbReference type="InterPro" id="IPR036907">
    <property type="entry name" value="5'-Nucleotdase_C_sf"/>
</dbReference>
<keyword evidence="5" id="KW-0378">Hydrolase</keyword>
<dbReference type="STRING" id="482461.SAMN05216244_2657"/>
<reference evidence="9" key="1">
    <citation type="submission" date="2016-10" db="EMBL/GenBank/DDBJ databases">
        <authorList>
            <person name="Varghese N."/>
            <person name="Submissions S."/>
        </authorList>
    </citation>
    <scope>NUCLEOTIDE SEQUENCE [LARGE SCALE GENOMIC DNA]</scope>
    <source>
        <strain evidence="9">CGMCC 1.6199</strain>
    </source>
</reference>
<dbReference type="InterPro" id="IPR004843">
    <property type="entry name" value="Calcineurin-like_PHP"/>
</dbReference>
<dbReference type="CDD" id="cd07410">
    <property type="entry name" value="MPP_CpdB_N"/>
    <property type="match status" value="1"/>
</dbReference>
<dbReference type="GO" id="GO:0016787">
    <property type="term" value="F:hydrolase activity"/>
    <property type="evidence" value="ECO:0007669"/>
    <property type="project" value="UniProtKB-KW"/>
</dbReference>
<feature type="domain" description="5'-Nucleotidase C-terminal" evidence="7">
    <location>
        <begin position="326"/>
        <end position="482"/>
    </location>
</feature>
<dbReference type="Pfam" id="PF00149">
    <property type="entry name" value="Metallophos"/>
    <property type="match status" value="1"/>
</dbReference>
<dbReference type="PANTHER" id="PTHR11575:SF6">
    <property type="entry name" value="2',3'-CYCLIC-NUCLEOTIDE 2'-PHOSPHODIESTERASE_3'-NUCLEOTIDASE"/>
    <property type="match status" value="1"/>
</dbReference>
<evidence type="ECO:0000256" key="1">
    <source>
        <dbReference type="ARBA" id="ARBA00006654"/>
    </source>
</evidence>
<evidence type="ECO:0000313" key="8">
    <source>
        <dbReference type="EMBL" id="SDM49177.1"/>
    </source>
</evidence>
<evidence type="ECO:0000256" key="2">
    <source>
        <dbReference type="ARBA" id="ARBA00022723"/>
    </source>
</evidence>
<dbReference type="PRINTS" id="PR01607">
    <property type="entry name" value="APYRASEFAMLY"/>
</dbReference>
<gene>
    <name evidence="8" type="ORF">SAMN05216244_2657</name>
</gene>
<evidence type="ECO:0000259" key="6">
    <source>
        <dbReference type="Pfam" id="PF00149"/>
    </source>
</evidence>
<dbReference type="Pfam" id="PF02872">
    <property type="entry name" value="5_nucleotid_C"/>
    <property type="match status" value="1"/>
</dbReference>
<name>A0A1G9TN53_9BACI</name>
<accession>A0A1G9TN53</accession>
<dbReference type="Gene3D" id="3.90.780.10">
    <property type="entry name" value="5'-Nucleotidase, C-terminal domain"/>
    <property type="match status" value="1"/>
</dbReference>
<evidence type="ECO:0000256" key="3">
    <source>
        <dbReference type="ARBA" id="ARBA00022729"/>
    </source>
</evidence>
<dbReference type="GO" id="GO:0009166">
    <property type="term" value="P:nucleotide catabolic process"/>
    <property type="evidence" value="ECO:0007669"/>
    <property type="project" value="InterPro"/>
</dbReference>
<dbReference type="GO" id="GO:0046872">
    <property type="term" value="F:metal ion binding"/>
    <property type="evidence" value="ECO:0007669"/>
    <property type="project" value="UniProtKB-KW"/>
</dbReference>
<dbReference type="SUPFAM" id="SSF55816">
    <property type="entry name" value="5'-nucleotidase (syn. UDP-sugar hydrolase), C-terminal domain"/>
    <property type="match status" value="1"/>
</dbReference>
<dbReference type="InterPro" id="IPR008334">
    <property type="entry name" value="5'-Nucleotdase_C"/>
</dbReference>
<evidence type="ECO:0000259" key="7">
    <source>
        <dbReference type="Pfam" id="PF02872"/>
    </source>
</evidence>
<dbReference type="Proteomes" id="UP000182347">
    <property type="component" value="Unassembled WGS sequence"/>
</dbReference>
<dbReference type="AlphaFoldDB" id="A0A1G9TN53"/>
<keyword evidence="9" id="KW-1185">Reference proteome</keyword>
<organism evidence="8 9">
    <name type="scientific">Sediminibacillus halophilus</name>
    <dbReference type="NCBI Taxonomy" id="482461"/>
    <lineage>
        <taxon>Bacteria</taxon>
        <taxon>Bacillati</taxon>
        <taxon>Bacillota</taxon>
        <taxon>Bacilli</taxon>
        <taxon>Bacillales</taxon>
        <taxon>Bacillaceae</taxon>
        <taxon>Sediminibacillus</taxon>
    </lineage>
</organism>
<dbReference type="PANTHER" id="PTHR11575">
    <property type="entry name" value="5'-NUCLEOTIDASE-RELATED"/>
    <property type="match status" value="1"/>
</dbReference>
<keyword evidence="3" id="KW-0732">Signal</keyword>
<dbReference type="GO" id="GO:0000166">
    <property type="term" value="F:nucleotide binding"/>
    <property type="evidence" value="ECO:0007669"/>
    <property type="project" value="UniProtKB-KW"/>
</dbReference>
<evidence type="ECO:0000313" key="9">
    <source>
        <dbReference type="Proteomes" id="UP000182347"/>
    </source>
</evidence>
<dbReference type="GO" id="GO:0030288">
    <property type="term" value="C:outer membrane-bounded periplasmic space"/>
    <property type="evidence" value="ECO:0007669"/>
    <property type="project" value="TreeGrafter"/>
</dbReference>